<dbReference type="PROSITE" id="PS50803">
    <property type="entry name" value="OAR"/>
    <property type="match status" value="1"/>
</dbReference>
<evidence type="ECO:0000256" key="4">
    <source>
        <dbReference type="ARBA" id="ARBA00023163"/>
    </source>
</evidence>
<keyword evidence="4" id="KW-0804">Transcription</keyword>
<keyword evidence="3" id="KW-0805">Transcription regulation</keyword>
<feature type="domain" description="Homeobox" evidence="7">
    <location>
        <begin position="1"/>
        <end position="26"/>
    </location>
</feature>
<evidence type="ECO:0000313" key="11">
    <source>
        <dbReference type="Proteomes" id="UP000009046"/>
    </source>
</evidence>
<feature type="domain" description="OAR" evidence="8">
    <location>
        <begin position="125"/>
        <end position="138"/>
    </location>
</feature>
<dbReference type="eggNOG" id="KOG0490">
    <property type="taxonomic scope" value="Eukaryota"/>
</dbReference>
<dbReference type="CDD" id="cd00086">
    <property type="entry name" value="homeodomain"/>
    <property type="match status" value="1"/>
</dbReference>
<evidence type="ECO:0000256" key="1">
    <source>
        <dbReference type="ARBA" id="ARBA00004123"/>
    </source>
</evidence>
<dbReference type="KEGG" id="phu:Phum_PHUM121710"/>
<dbReference type="GO" id="GO:0005634">
    <property type="term" value="C:nucleus"/>
    <property type="evidence" value="ECO:0007669"/>
    <property type="project" value="UniProtKB-SubCell"/>
</dbReference>
<keyword evidence="5" id="KW-0539">Nucleus</keyword>
<dbReference type="Proteomes" id="UP000009046">
    <property type="component" value="Unassembled WGS sequence"/>
</dbReference>
<dbReference type="InterPro" id="IPR009057">
    <property type="entry name" value="Homeodomain-like_sf"/>
</dbReference>
<reference evidence="10" key="3">
    <citation type="submission" date="2021-02" db="UniProtKB">
        <authorList>
            <consortium name="EnsemblMetazoa"/>
        </authorList>
    </citation>
    <scope>IDENTIFICATION</scope>
    <source>
        <strain evidence="10">USDA</strain>
    </source>
</reference>
<dbReference type="EMBL" id="DS235082">
    <property type="protein sequence ID" value="EEB11488.1"/>
    <property type="molecule type" value="Genomic_DNA"/>
</dbReference>
<dbReference type="Gene3D" id="1.10.10.60">
    <property type="entry name" value="Homeodomain-like"/>
    <property type="match status" value="1"/>
</dbReference>
<dbReference type="HOGENOM" id="CLU_047013_6_0_1"/>
<dbReference type="Pfam" id="PF03826">
    <property type="entry name" value="OAR"/>
    <property type="match status" value="1"/>
</dbReference>
<dbReference type="AlphaFoldDB" id="E0VDN2"/>
<dbReference type="GeneID" id="8238352"/>
<name>E0VDN2_PEDHC</name>
<comment type="subcellular location">
    <subcellularLocation>
        <location evidence="1 5">Nucleus</location>
    </subcellularLocation>
</comment>
<dbReference type="EMBL" id="AAZO01001434">
    <property type="status" value="NOT_ANNOTATED_CDS"/>
    <property type="molecule type" value="Genomic_DNA"/>
</dbReference>
<dbReference type="InParanoid" id="E0VDN2"/>
<keyword evidence="11" id="KW-1185">Reference proteome</keyword>
<feature type="DNA-binding region" description="Homeobox" evidence="5">
    <location>
        <begin position="3"/>
        <end position="27"/>
    </location>
</feature>
<evidence type="ECO:0000259" key="8">
    <source>
        <dbReference type="PROSITE" id="PS50803"/>
    </source>
</evidence>
<dbReference type="GO" id="GO:0000978">
    <property type="term" value="F:RNA polymerase II cis-regulatory region sequence-specific DNA binding"/>
    <property type="evidence" value="ECO:0007669"/>
    <property type="project" value="TreeGrafter"/>
</dbReference>
<dbReference type="InterPro" id="IPR001356">
    <property type="entry name" value="HD"/>
</dbReference>
<comment type="similarity">
    <text evidence="2">Belongs to the paired homeobox family. Bicoid subfamily.</text>
</comment>
<dbReference type="GO" id="GO:0000981">
    <property type="term" value="F:DNA-binding transcription factor activity, RNA polymerase II-specific"/>
    <property type="evidence" value="ECO:0007669"/>
    <property type="project" value="InterPro"/>
</dbReference>
<evidence type="ECO:0000256" key="2">
    <source>
        <dbReference type="ARBA" id="ARBA00006503"/>
    </source>
</evidence>
<evidence type="ECO:0000313" key="9">
    <source>
        <dbReference type="EMBL" id="EEB11488.1"/>
    </source>
</evidence>
<dbReference type="VEuPathDB" id="VectorBase:PHUM121710"/>
<gene>
    <name evidence="10" type="primary">8238352</name>
    <name evidence="9" type="ORF">Phum_PHUM121710</name>
</gene>
<evidence type="ECO:0000256" key="3">
    <source>
        <dbReference type="ARBA" id="ARBA00023015"/>
    </source>
</evidence>
<evidence type="ECO:0000256" key="6">
    <source>
        <dbReference type="SAM" id="MobiDB-lite"/>
    </source>
</evidence>
<dbReference type="EnsemblMetazoa" id="PHUM121710-RA">
    <property type="protein sequence ID" value="PHUM121710-PA"/>
    <property type="gene ID" value="PHUM121710"/>
</dbReference>
<dbReference type="RefSeq" id="XP_002424226.1">
    <property type="nucleotide sequence ID" value="XM_002424181.1"/>
</dbReference>
<dbReference type="PANTHER" id="PTHR46271:SF4">
    <property type="entry name" value="HOMEOBOX PROTEIN, PUTATIVE-RELATED"/>
    <property type="match status" value="1"/>
</dbReference>
<reference evidence="9" key="1">
    <citation type="submission" date="2007-04" db="EMBL/GenBank/DDBJ databases">
        <title>Annotation of Pediculus humanus corporis strain USDA.</title>
        <authorList>
            <person name="Kirkness E."/>
            <person name="Hannick L."/>
            <person name="Hass B."/>
            <person name="Bruggner R."/>
            <person name="Lawson D."/>
            <person name="Bidwell S."/>
            <person name="Joardar V."/>
            <person name="Caler E."/>
            <person name="Walenz B."/>
            <person name="Inman J."/>
            <person name="Schobel S."/>
            <person name="Galinsky K."/>
            <person name="Amedeo P."/>
            <person name="Strausberg R."/>
        </authorList>
    </citation>
    <scope>NUCLEOTIDE SEQUENCE</scope>
    <source>
        <strain evidence="9">USDA</strain>
    </source>
</reference>
<dbReference type="PANTHER" id="PTHR46271">
    <property type="entry name" value="HOMEOBOX PROTEIN, PUTATIVE-RELATED"/>
    <property type="match status" value="1"/>
</dbReference>
<dbReference type="InterPro" id="IPR043562">
    <property type="entry name" value="RAX/RAX2"/>
</dbReference>
<dbReference type="PROSITE" id="PS50071">
    <property type="entry name" value="HOMEOBOX_2"/>
    <property type="match status" value="1"/>
</dbReference>
<reference evidence="9" key="2">
    <citation type="submission" date="2007-04" db="EMBL/GenBank/DDBJ databases">
        <title>The genome of the human body louse.</title>
        <authorList>
            <consortium name="The Human Body Louse Genome Consortium"/>
            <person name="Kirkness E."/>
            <person name="Walenz B."/>
            <person name="Hass B."/>
            <person name="Bruggner R."/>
            <person name="Strausberg R."/>
        </authorList>
    </citation>
    <scope>NUCLEOTIDE SEQUENCE</scope>
    <source>
        <strain evidence="9">USDA</strain>
    </source>
</reference>
<organism>
    <name type="scientific">Pediculus humanus subsp. corporis</name>
    <name type="common">Body louse</name>
    <dbReference type="NCBI Taxonomy" id="121224"/>
    <lineage>
        <taxon>Eukaryota</taxon>
        <taxon>Metazoa</taxon>
        <taxon>Ecdysozoa</taxon>
        <taxon>Arthropoda</taxon>
        <taxon>Hexapoda</taxon>
        <taxon>Insecta</taxon>
        <taxon>Pterygota</taxon>
        <taxon>Neoptera</taxon>
        <taxon>Paraneoptera</taxon>
        <taxon>Psocodea</taxon>
        <taxon>Troctomorpha</taxon>
        <taxon>Phthiraptera</taxon>
        <taxon>Anoplura</taxon>
        <taxon>Pediculidae</taxon>
        <taxon>Pediculus</taxon>
    </lineage>
</organism>
<feature type="region of interest" description="Disordered" evidence="6">
    <location>
        <begin position="84"/>
        <end position="124"/>
    </location>
</feature>
<keyword evidence="5 9" id="KW-0371">Homeobox</keyword>
<dbReference type="CTD" id="8238352"/>
<feature type="compositionally biased region" description="Pro residues" evidence="6">
    <location>
        <begin position="103"/>
        <end position="115"/>
    </location>
</feature>
<evidence type="ECO:0000259" key="7">
    <source>
        <dbReference type="PROSITE" id="PS50071"/>
    </source>
</evidence>
<sequence>MKSETLKPQKTYIVWFQNRRAKWRRQEKMEATRLGLNEYHSVGALGRVGGTSLALPMDPWLAPPLLSALPGFLSHPQTGYPSYLTPPVVPDGKLTNVNSISPTSPPPPPPPPQPPSSTTTDARTTSIAALRLKAKEHVESLTKGLQMV</sequence>
<evidence type="ECO:0000313" key="10">
    <source>
        <dbReference type="EnsemblMetazoa" id="PHUM121710-PA"/>
    </source>
</evidence>
<dbReference type="GO" id="GO:0045944">
    <property type="term" value="P:positive regulation of transcription by RNA polymerase II"/>
    <property type="evidence" value="ECO:0007669"/>
    <property type="project" value="InterPro"/>
</dbReference>
<dbReference type="InterPro" id="IPR003654">
    <property type="entry name" value="OAR_dom"/>
</dbReference>
<evidence type="ECO:0000256" key="5">
    <source>
        <dbReference type="PROSITE-ProRule" id="PRU00108"/>
    </source>
</evidence>
<keyword evidence="5" id="KW-0238">DNA-binding</keyword>
<proteinExistence type="inferred from homology"/>
<dbReference type="SUPFAM" id="SSF46689">
    <property type="entry name" value="Homeodomain-like"/>
    <property type="match status" value="1"/>
</dbReference>
<dbReference type="OrthoDB" id="6159439at2759"/>
<dbReference type="OMA" id="VAYQCAT"/>
<accession>E0VDN2</accession>
<protein>
    <submittedName>
        <fullName evidence="9 10">Restnal homeobox protein Rx1, putative</fullName>
    </submittedName>
</protein>